<organism evidence="9 10">
    <name type="scientific">Ferrimonas aestuarii</name>
    <dbReference type="NCBI Taxonomy" id="2569539"/>
    <lineage>
        <taxon>Bacteria</taxon>
        <taxon>Pseudomonadati</taxon>
        <taxon>Pseudomonadota</taxon>
        <taxon>Gammaproteobacteria</taxon>
        <taxon>Alteromonadales</taxon>
        <taxon>Ferrimonadaceae</taxon>
        <taxon>Ferrimonas</taxon>
    </lineage>
</organism>
<feature type="transmembrane region" description="Helical" evidence="7">
    <location>
        <begin position="222"/>
        <end position="239"/>
    </location>
</feature>
<keyword evidence="4 7" id="KW-0812">Transmembrane</keyword>
<dbReference type="GO" id="GO:0055085">
    <property type="term" value="P:transmembrane transport"/>
    <property type="evidence" value="ECO:0007669"/>
    <property type="project" value="InterPro"/>
</dbReference>
<keyword evidence="10" id="KW-1185">Reference proteome</keyword>
<dbReference type="GO" id="GO:0005886">
    <property type="term" value="C:plasma membrane"/>
    <property type="evidence" value="ECO:0007669"/>
    <property type="project" value="UniProtKB-SubCell"/>
</dbReference>
<dbReference type="EMBL" id="SWCJ01000004">
    <property type="protein sequence ID" value="TKB56007.1"/>
    <property type="molecule type" value="Genomic_DNA"/>
</dbReference>
<name>A0A4U1BPV8_9GAMM</name>
<feature type="transmembrane region" description="Helical" evidence="7">
    <location>
        <begin position="66"/>
        <end position="86"/>
    </location>
</feature>
<feature type="transmembrane region" description="Helical" evidence="7">
    <location>
        <begin position="93"/>
        <end position="119"/>
    </location>
</feature>
<accession>A0A4U1BPV8</accession>
<protein>
    <submittedName>
        <fullName evidence="9">ABC transporter permease</fullName>
    </submittedName>
</protein>
<dbReference type="PANTHER" id="PTHR30151">
    <property type="entry name" value="ALKANE SULFONATE ABC TRANSPORTER-RELATED, MEMBRANE SUBUNIT"/>
    <property type="match status" value="1"/>
</dbReference>
<dbReference type="AlphaFoldDB" id="A0A4U1BPV8"/>
<reference evidence="9 10" key="1">
    <citation type="submission" date="2019-04" db="EMBL/GenBank/DDBJ databases">
        <authorList>
            <person name="Hwang J.C."/>
        </authorList>
    </citation>
    <scope>NUCLEOTIDE SEQUENCE [LARGE SCALE GENOMIC DNA]</scope>
    <source>
        <strain evidence="9 10">IMCC35002</strain>
    </source>
</reference>
<evidence type="ECO:0000256" key="7">
    <source>
        <dbReference type="RuleBase" id="RU363032"/>
    </source>
</evidence>
<keyword evidence="6 7" id="KW-0472">Membrane</keyword>
<comment type="caution">
    <text evidence="9">The sequence shown here is derived from an EMBL/GenBank/DDBJ whole genome shotgun (WGS) entry which is preliminary data.</text>
</comment>
<evidence type="ECO:0000256" key="2">
    <source>
        <dbReference type="ARBA" id="ARBA00022448"/>
    </source>
</evidence>
<keyword evidence="5 7" id="KW-1133">Transmembrane helix</keyword>
<evidence type="ECO:0000259" key="8">
    <source>
        <dbReference type="PROSITE" id="PS50928"/>
    </source>
</evidence>
<dbReference type="InterPro" id="IPR035906">
    <property type="entry name" value="MetI-like_sf"/>
</dbReference>
<feature type="transmembrane region" description="Helical" evidence="7">
    <location>
        <begin position="191"/>
        <end position="210"/>
    </location>
</feature>
<keyword evidence="3" id="KW-1003">Cell membrane</keyword>
<feature type="transmembrane region" description="Helical" evidence="7">
    <location>
        <begin position="125"/>
        <end position="144"/>
    </location>
</feature>
<evidence type="ECO:0000313" key="9">
    <source>
        <dbReference type="EMBL" id="TKB56007.1"/>
    </source>
</evidence>
<dbReference type="PANTHER" id="PTHR30151:SF20">
    <property type="entry name" value="ABC TRANSPORTER PERMEASE PROTEIN HI_0355-RELATED"/>
    <property type="match status" value="1"/>
</dbReference>
<gene>
    <name evidence="9" type="ORF">FCL42_07245</name>
</gene>
<dbReference type="OrthoDB" id="8138334at2"/>
<evidence type="ECO:0000313" key="10">
    <source>
        <dbReference type="Proteomes" id="UP000305675"/>
    </source>
</evidence>
<comment type="similarity">
    <text evidence="7">Belongs to the binding-protein-dependent transport system permease family.</text>
</comment>
<dbReference type="SUPFAM" id="SSF161098">
    <property type="entry name" value="MetI-like"/>
    <property type="match status" value="1"/>
</dbReference>
<dbReference type="RefSeq" id="WP_136862736.1">
    <property type="nucleotide sequence ID" value="NZ_SWCJ01000004.1"/>
</dbReference>
<dbReference type="Gene3D" id="1.10.3720.10">
    <property type="entry name" value="MetI-like"/>
    <property type="match status" value="1"/>
</dbReference>
<evidence type="ECO:0000256" key="1">
    <source>
        <dbReference type="ARBA" id="ARBA00004651"/>
    </source>
</evidence>
<evidence type="ECO:0000256" key="6">
    <source>
        <dbReference type="ARBA" id="ARBA00023136"/>
    </source>
</evidence>
<evidence type="ECO:0000256" key="4">
    <source>
        <dbReference type="ARBA" id="ARBA00022692"/>
    </source>
</evidence>
<dbReference type="InterPro" id="IPR000515">
    <property type="entry name" value="MetI-like"/>
</dbReference>
<dbReference type="CDD" id="cd06261">
    <property type="entry name" value="TM_PBP2"/>
    <property type="match status" value="1"/>
</dbReference>
<dbReference type="Proteomes" id="UP000305675">
    <property type="component" value="Unassembled WGS sequence"/>
</dbReference>
<comment type="subcellular location">
    <subcellularLocation>
        <location evidence="1 7">Cell membrane</location>
        <topology evidence="1 7">Multi-pass membrane protein</topology>
    </subcellularLocation>
</comment>
<keyword evidence="2 7" id="KW-0813">Transport</keyword>
<feature type="domain" description="ABC transmembrane type-1" evidence="8">
    <location>
        <begin position="55"/>
        <end position="239"/>
    </location>
</feature>
<sequence length="253" mass="27662">MNSFKGVGSGVRLLITALVLLGLWQAVVSFTQVPSFILPSPQAVLAKLVTRYPVLIEHGWVTAQEILLGLMLGLVMGLVFALQMLLFAPLRRWLLPILIASQAIPVFAIAPILMLWLGYGITSKVVMAAIIIFFPVTTCCYDGLRSTPQGYLDLANTLSASRWQLLWHVRLPAAMPALASGIRVAVVVAPIGAVVGEWVGSSAGLGYLMLQANARMHIDEMFAALFVLAAMAVTLYFVTDRLLRRAIWWHSTY</sequence>
<dbReference type="Pfam" id="PF00528">
    <property type="entry name" value="BPD_transp_1"/>
    <property type="match status" value="1"/>
</dbReference>
<evidence type="ECO:0000256" key="5">
    <source>
        <dbReference type="ARBA" id="ARBA00022989"/>
    </source>
</evidence>
<dbReference type="PROSITE" id="PS50928">
    <property type="entry name" value="ABC_TM1"/>
    <property type="match status" value="1"/>
</dbReference>
<proteinExistence type="inferred from homology"/>
<evidence type="ECO:0000256" key="3">
    <source>
        <dbReference type="ARBA" id="ARBA00022475"/>
    </source>
</evidence>